<protein>
    <submittedName>
        <fullName evidence="1">Uncharacterized protein</fullName>
    </submittedName>
</protein>
<dbReference type="AlphaFoldDB" id="A0AAD1RCJ0"/>
<reference evidence="1" key="1">
    <citation type="submission" date="2022-03" db="EMBL/GenBank/DDBJ databases">
        <authorList>
            <person name="Alioto T."/>
            <person name="Alioto T."/>
            <person name="Gomez Garrido J."/>
        </authorList>
    </citation>
    <scope>NUCLEOTIDE SEQUENCE</scope>
</reference>
<dbReference type="Gene3D" id="3.30.250.20">
    <property type="entry name" value="L1 transposable element, C-terminal domain"/>
    <property type="match status" value="1"/>
</dbReference>
<name>A0AAD1RCJ0_PELCU</name>
<evidence type="ECO:0000313" key="2">
    <source>
        <dbReference type="Proteomes" id="UP001295444"/>
    </source>
</evidence>
<keyword evidence="2" id="KW-1185">Reference proteome</keyword>
<dbReference type="EMBL" id="OW240913">
    <property type="protein sequence ID" value="CAH2247787.1"/>
    <property type="molecule type" value="Genomic_DNA"/>
</dbReference>
<dbReference type="Proteomes" id="UP001295444">
    <property type="component" value="Chromosome 02"/>
</dbReference>
<feature type="non-terminal residue" evidence="1">
    <location>
        <position position="126"/>
    </location>
</feature>
<evidence type="ECO:0000313" key="1">
    <source>
        <dbReference type="EMBL" id="CAH2247787.1"/>
    </source>
</evidence>
<organism evidence="1 2">
    <name type="scientific">Pelobates cultripes</name>
    <name type="common">Western spadefoot toad</name>
    <dbReference type="NCBI Taxonomy" id="61616"/>
    <lineage>
        <taxon>Eukaryota</taxon>
        <taxon>Metazoa</taxon>
        <taxon>Chordata</taxon>
        <taxon>Craniata</taxon>
        <taxon>Vertebrata</taxon>
        <taxon>Euteleostomi</taxon>
        <taxon>Amphibia</taxon>
        <taxon>Batrachia</taxon>
        <taxon>Anura</taxon>
        <taxon>Pelobatoidea</taxon>
        <taxon>Pelobatidae</taxon>
        <taxon>Pelobates</taxon>
    </lineage>
</organism>
<dbReference type="InterPro" id="IPR042566">
    <property type="entry name" value="L1_C"/>
</dbReference>
<gene>
    <name evidence="1" type="ORF">PECUL_23A035328</name>
</gene>
<proteinExistence type="predicted"/>
<sequence>MDFQLKEEILWKARDSGRVFLEDTEVQLYPDLSPATLAYRRALRPFTRQLQANKLKYSWCFPTGSQVSTPKGPFAVRDRKDLDALAEELQITPAPIQWPVPWRCTLPPWVPRTRTPDPRYRKPPDS</sequence>
<accession>A0AAD1RCJ0</accession>